<dbReference type="InterPro" id="IPR002575">
    <property type="entry name" value="Aminoglycoside_PTrfase"/>
</dbReference>
<comment type="caution">
    <text evidence="2">The sequence shown here is derived from an EMBL/GenBank/DDBJ whole genome shotgun (WGS) entry which is preliminary data.</text>
</comment>
<reference evidence="2 3" key="1">
    <citation type="submission" date="2023-10" db="EMBL/GenBank/DDBJ databases">
        <title>Virgibacillus halophilus 5B73C genome.</title>
        <authorList>
            <person name="Miliotis G."/>
            <person name="Sengupta P."/>
            <person name="Hameed A."/>
            <person name="Chuvochina M."/>
            <person name="Mcdonagh F."/>
            <person name="Simpson A.C."/>
            <person name="Singh N.K."/>
            <person name="Rekha P.D."/>
            <person name="Raman K."/>
            <person name="Hugenholtz P."/>
            <person name="Venkateswaran K."/>
        </authorList>
    </citation>
    <scope>NUCLEOTIDE SEQUENCE [LARGE SCALE GENOMIC DNA]</scope>
    <source>
        <strain evidence="2 3">5B73C</strain>
    </source>
</reference>
<keyword evidence="2" id="KW-0808">Transferase</keyword>
<dbReference type="Gene3D" id="3.90.1200.10">
    <property type="match status" value="1"/>
</dbReference>
<dbReference type="PANTHER" id="PTHR40086">
    <property type="entry name" value="PHOSPHOTRANSFERASE YTMP-RELATED"/>
    <property type="match status" value="1"/>
</dbReference>
<dbReference type="EC" id="2.7.1.-" evidence="2"/>
<protein>
    <submittedName>
        <fullName evidence="2">Aminoglycoside phosphotransferase family protein</fullName>
        <ecNumber evidence="2">2.7.1.-</ecNumber>
    </submittedName>
</protein>
<gene>
    <name evidence="2" type="ORF">RWE15_16840</name>
</gene>
<accession>A0ABU5C973</accession>
<evidence type="ECO:0000259" key="1">
    <source>
        <dbReference type="Pfam" id="PF01636"/>
    </source>
</evidence>
<dbReference type="Proteomes" id="UP001281447">
    <property type="component" value="Unassembled WGS sequence"/>
</dbReference>
<dbReference type="Pfam" id="PF01636">
    <property type="entry name" value="APH"/>
    <property type="match status" value="1"/>
</dbReference>
<organism evidence="2 3">
    <name type="scientific">Tigheibacillus halophilus</name>
    <dbReference type="NCBI Taxonomy" id="361280"/>
    <lineage>
        <taxon>Bacteria</taxon>
        <taxon>Bacillati</taxon>
        <taxon>Bacillota</taxon>
        <taxon>Bacilli</taxon>
        <taxon>Bacillales</taxon>
        <taxon>Bacillaceae</taxon>
        <taxon>Tigheibacillus</taxon>
    </lineage>
</organism>
<dbReference type="InterPro" id="IPR052077">
    <property type="entry name" value="CcrZ_PhaseVar_Mediator"/>
</dbReference>
<keyword evidence="3" id="KW-1185">Reference proteome</keyword>
<dbReference type="EMBL" id="JAWDIP010000003">
    <property type="protein sequence ID" value="MDY0395779.1"/>
    <property type="molecule type" value="Genomic_DNA"/>
</dbReference>
<name>A0ABU5C973_9BACI</name>
<dbReference type="GO" id="GO:0016740">
    <property type="term" value="F:transferase activity"/>
    <property type="evidence" value="ECO:0007669"/>
    <property type="project" value="UniProtKB-KW"/>
</dbReference>
<dbReference type="SUPFAM" id="SSF56112">
    <property type="entry name" value="Protein kinase-like (PK-like)"/>
    <property type="match status" value="1"/>
</dbReference>
<evidence type="ECO:0000313" key="2">
    <source>
        <dbReference type="EMBL" id="MDY0395779.1"/>
    </source>
</evidence>
<dbReference type="InterPro" id="IPR011009">
    <property type="entry name" value="Kinase-like_dom_sf"/>
</dbReference>
<feature type="domain" description="Aminoglycoside phosphotransferase" evidence="1">
    <location>
        <begin position="36"/>
        <end position="262"/>
    </location>
</feature>
<sequence>MDLKLAEAQVTGWAKKYSQILGLHKTNIKAIYIHNPGGFVNQSFRLSDGETSLHVKFADDRRAPHLKQWASLNEYLSKNHHSPRLIHEVAEEVLPGFRYGLVFEYINGKPLEDVAEPLPVVQEVFKSLKRIHSDTYIKKVLGMKEKTTLSEAFVAEYISRFEEDLLIIRSGRNLLDFVSDESLDWFYSELQALKQMVSQLHCFQRQAADVVHNDLNWQNILVNNQNHFWIIDWDDLTAAGDAAMDYTVLLWPFYRSEEWPAWKNKMALVLDKEMVERMSVYFRAKLLDDVIDVLADYVEAEGFPDVKEAAQLQAKETHLCAFQTYRERYGDSKKLGQANWITSSFRRAR</sequence>
<evidence type="ECO:0000313" key="3">
    <source>
        <dbReference type="Proteomes" id="UP001281447"/>
    </source>
</evidence>
<dbReference type="PANTHER" id="PTHR40086:SF1">
    <property type="entry name" value="CELL CYCLE REGULATOR CCRZ"/>
    <property type="match status" value="1"/>
</dbReference>
<proteinExistence type="predicted"/>